<dbReference type="Proteomes" id="UP000036932">
    <property type="component" value="Unassembled WGS sequence"/>
</dbReference>
<protein>
    <recommendedName>
        <fullName evidence="9">DUF445 domain-containing protein</fullName>
    </recommendedName>
</protein>
<dbReference type="PANTHER" id="PTHR35791">
    <property type="entry name" value="UPF0754 MEMBRANE PROTEIN YHEB"/>
    <property type="match status" value="1"/>
</dbReference>
<dbReference type="Pfam" id="PF04286">
    <property type="entry name" value="DUF445"/>
    <property type="match status" value="1"/>
</dbReference>
<sequence length="388" mass="43336">MPNWLFILVNVCVAAFVGGITNHFAIKMLFHPREEKRILGRRLPFTPGLIPKRKDEIAESLGHVVSDYLVTSEGLQDLIRKPVFRSKMEDSLRHKLEEWSQSELSFGDLALKVWSPEQWERLKLQAEQSARQLTSQGAAAVWHGYGLEAKPLKELVPGWSEETIQQWSSAAADVVLKELGNTLLSAKGQLMLSSLASSLMDKAGGFLGTMASIFVDEDKLIQKLTPMLIQQLEGEKVRQTITEIISGKINQYGEMPLGDVIENAAGEPGLEWVTRTLDDKLPWSKWLQRIEDLRLAEVIGPRVPAIEAALPGLLDKGLGFLERSIPAAMKAVNLPQLVQEQVEKFPIERLEEVILSVSGREFRAITWLGVLLGGMIGLFQSLVTMLWK</sequence>
<dbReference type="PATRIC" id="fig|1705565.3.peg.5476"/>
<keyword evidence="8" id="KW-1185">Reference proteome</keyword>
<evidence type="ECO:0000256" key="6">
    <source>
        <dbReference type="SAM" id="Phobius"/>
    </source>
</evidence>
<gene>
    <name evidence="7" type="ORF">AM231_17720</name>
</gene>
<evidence type="ECO:0000256" key="1">
    <source>
        <dbReference type="ARBA" id="ARBA00004308"/>
    </source>
</evidence>
<comment type="subcellular location">
    <subcellularLocation>
        <location evidence="1">Endomembrane system</location>
    </subcellularLocation>
</comment>
<reference evidence="8" key="1">
    <citation type="submission" date="2015-08" db="EMBL/GenBank/DDBJ databases">
        <title>Genome sequencing project for genomic taxonomy and phylogenomics of Bacillus-like bacteria.</title>
        <authorList>
            <person name="Liu B."/>
            <person name="Wang J."/>
            <person name="Zhu Y."/>
            <person name="Liu G."/>
            <person name="Chen Q."/>
            <person name="Chen Z."/>
            <person name="Lan J."/>
            <person name="Che J."/>
            <person name="Ge C."/>
            <person name="Shi H."/>
            <person name="Pan Z."/>
            <person name="Liu X."/>
        </authorList>
    </citation>
    <scope>NUCLEOTIDE SEQUENCE [LARGE SCALE GENOMIC DNA]</scope>
    <source>
        <strain evidence="8">FJAT-22460</strain>
    </source>
</reference>
<organism evidence="7 8">
    <name type="scientific">Paenibacillus solani</name>
    <dbReference type="NCBI Taxonomy" id="1705565"/>
    <lineage>
        <taxon>Bacteria</taxon>
        <taxon>Bacillati</taxon>
        <taxon>Bacillota</taxon>
        <taxon>Bacilli</taxon>
        <taxon>Bacillales</taxon>
        <taxon>Paenibacillaceae</taxon>
        <taxon>Paenibacillus</taxon>
    </lineage>
</organism>
<evidence type="ECO:0008006" key="9">
    <source>
        <dbReference type="Google" id="ProtNLM"/>
    </source>
</evidence>
<evidence type="ECO:0000256" key="3">
    <source>
        <dbReference type="ARBA" id="ARBA00022692"/>
    </source>
</evidence>
<evidence type="ECO:0000256" key="4">
    <source>
        <dbReference type="ARBA" id="ARBA00022989"/>
    </source>
</evidence>
<dbReference type="RefSeq" id="WP_054403856.1">
    <property type="nucleotide sequence ID" value="NZ_LIUT01000003.1"/>
</dbReference>
<evidence type="ECO:0000313" key="8">
    <source>
        <dbReference type="Proteomes" id="UP000036932"/>
    </source>
</evidence>
<dbReference type="OrthoDB" id="9787430at2"/>
<dbReference type="AlphaFoldDB" id="A0A0M1NJ94"/>
<proteinExistence type="inferred from homology"/>
<accession>A0A0M1NJ94</accession>
<keyword evidence="3 6" id="KW-0812">Transmembrane</keyword>
<keyword evidence="5 6" id="KW-0472">Membrane</keyword>
<comment type="similarity">
    <text evidence="2">Belongs to the UPF0754 family.</text>
</comment>
<dbReference type="PANTHER" id="PTHR35791:SF1">
    <property type="entry name" value="UPF0754 MEMBRANE PROTEIN YHEB"/>
    <property type="match status" value="1"/>
</dbReference>
<dbReference type="GO" id="GO:0012505">
    <property type="term" value="C:endomembrane system"/>
    <property type="evidence" value="ECO:0007669"/>
    <property type="project" value="UniProtKB-SubCell"/>
</dbReference>
<dbReference type="EMBL" id="LIUT01000003">
    <property type="protein sequence ID" value="KOR82187.1"/>
    <property type="molecule type" value="Genomic_DNA"/>
</dbReference>
<evidence type="ECO:0000256" key="5">
    <source>
        <dbReference type="ARBA" id="ARBA00023136"/>
    </source>
</evidence>
<evidence type="ECO:0000313" key="7">
    <source>
        <dbReference type="EMBL" id="KOR82187.1"/>
    </source>
</evidence>
<feature type="transmembrane region" description="Helical" evidence="6">
    <location>
        <begin position="6"/>
        <end position="26"/>
    </location>
</feature>
<comment type="caution">
    <text evidence="7">The sequence shown here is derived from an EMBL/GenBank/DDBJ whole genome shotgun (WGS) entry which is preliminary data.</text>
</comment>
<feature type="transmembrane region" description="Helical" evidence="6">
    <location>
        <begin position="364"/>
        <end position="387"/>
    </location>
</feature>
<keyword evidence="4 6" id="KW-1133">Transmembrane helix</keyword>
<dbReference type="InterPro" id="IPR007383">
    <property type="entry name" value="DUF445"/>
</dbReference>
<evidence type="ECO:0000256" key="2">
    <source>
        <dbReference type="ARBA" id="ARBA00008053"/>
    </source>
</evidence>
<name>A0A0M1NJ94_9BACL</name>